<evidence type="ECO:0000256" key="1">
    <source>
        <dbReference type="ARBA" id="ARBA00006484"/>
    </source>
</evidence>
<evidence type="ECO:0000313" key="5">
    <source>
        <dbReference type="Proteomes" id="UP000467428"/>
    </source>
</evidence>
<evidence type="ECO:0000256" key="3">
    <source>
        <dbReference type="RuleBase" id="RU000363"/>
    </source>
</evidence>
<gene>
    <name evidence="4" type="ORF">MARA_19840</name>
</gene>
<dbReference type="SUPFAM" id="SSF51735">
    <property type="entry name" value="NAD(P)-binding Rossmann-fold domains"/>
    <property type="match status" value="1"/>
</dbReference>
<keyword evidence="5" id="KW-1185">Reference proteome</keyword>
<keyword evidence="2" id="KW-0560">Oxidoreductase</keyword>
<dbReference type="InterPro" id="IPR036291">
    <property type="entry name" value="NAD(P)-bd_dom_sf"/>
</dbReference>
<sequence>MKISDQVVFVTGANRGIGRAFVSELLIRGVGKVYAGVRDPHAVDQQLAGDPRVEVVRLDVTDPDEVARAAAAATDTSILVNNAGIVTFESLLDGSVAEMRRQFETNVFGVLEMTRAFAPTVRARRGAVVNVLSAAAWFSAPLNGAYCASKAAAWSITNGIRTELEPAGVLVQSLHFGAVDTDFSSGYDGPKITADDVARAALDGLASDAPEVLVDAHARMAKAALTGPPNGFLEHMRAGTGA</sequence>
<dbReference type="InterPro" id="IPR002347">
    <property type="entry name" value="SDR_fam"/>
</dbReference>
<dbReference type="PRINTS" id="PR00081">
    <property type="entry name" value="GDHRDH"/>
</dbReference>
<comment type="similarity">
    <text evidence="1 3">Belongs to the short-chain dehydrogenases/reductases (SDR) family.</text>
</comment>
<dbReference type="Proteomes" id="UP000467428">
    <property type="component" value="Chromosome"/>
</dbReference>
<dbReference type="GO" id="GO:0016491">
    <property type="term" value="F:oxidoreductase activity"/>
    <property type="evidence" value="ECO:0007669"/>
    <property type="project" value="UniProtKB-KW"/>
</dbReference>
<dbReference type="AlphaFoldDB" id="A0A7I7RWY2"/>
<accession>A0A7I7RWY2</accession>
<dbReference type="PRINTS" id="PR00080">
    <property type="entry name" value="SDRFAMILY"/>
</dbReference>
<dbReference type="PROSITE" id="PS00061">
    <property type="entry name" value="ADH_SHORT"/>
    <property type="match status" value="1"/>
</dbReference>
<evidence type="ECO:0000256" key="2">
    <source>
        <dbReference type="ARBA" id="ARBA00023002"/>
    </source>
</evidence>
<dbReference type="InterPro" id="IPR020904">
    <property type="entry name" value="Sc_DH/Rdtase_CS"/>
</dbReference>
<dbReference type="PANTHER" id="PTHR44169">
    <property type="entry name" value="NADPH-DEPENDENT 1-ACYLDIHYDROXYACETONE PHOSPHATE REDUCTASE"/>
    <property type="match status" value="1"/>
</dbReference>
<dbReference type="Pfam" id="PF00106">
    <property type="entry name" value="adh_short"/>
    <property type="match status" value="1"/>
</dbReference>
<dbReference type="NCBIfam" id="NF006119">
    <property type="entry name" value="PRK08264.1-5"/>
    <property type="match status" value="1"/>
</dbReference>
<protein>
    <submittedName>
        <fullName evidence="4">Short-chain dehydrogenase</fullName>
    </submittedName>
</protein>
<organism evidence="4 5">
    <name type="scientific">Mycolicibacterium arabiense</name>
    <dbReference type="NCBI Taxonomy" id="1286181"/>
    <lineage>
        <taxon>Bacteria</taxon>
        <taxon>Bacillati</taxon>
        <taxon>Actinomycetota</taxon>
        <taxon>Actinomycetes</taxon>
        <taxon>Mycobacteriales</taxon>
        <taxon>Mycobacteriaceae</taxon>
        <taxon>Mycolicibacterium</taxon>
    </lineage>
</organism>
<dbReference type="RefSeq" id="WP_163918289.1">
    <property type="nucleotide sequence ID" value="NZ_AP022593.1"/>
</dbReference>
<dbReference type="Gene3D" id="3.40.50.720">
    <property type="entry name" value="NAD(P)-binding Rossmann-like Domain"/>
    <property type="match status" value="1"/>
</dbReference>
<dbReference type="KEGG" id="marz:MARA_19840"/>
<reference evidence="4 5" key="1">
    <citation type="journal article" date="2019" name="Emerg. Microbes Infect.">
        <title>Comprehensive subspecies identification of 175 nontuberculous mycobacteria species based on 7547 genomic profiles.</title>
        <authorList>
            <person name="Matsumoto Y."/>
            <person name="Kinjo T."/>
            <person name="Motooka D."/>
            <person name="Nabeya D."/>
            <person name="Jung N."/>
            <person name="Uechi K."/>
            <person name="Horii T."/>
            <person name="Iida T."/>
            <person name="Fujita J."/>
            <person name="Nakamura S."/>
        </authorList>
    </citation>
    <scope>NUCLEOTIDE SEQUENCE [LARGE SCALE GENOMIC DNA]</scope>
    <source>
        <strain evidence="4 5">JCM 18538</strain>
    </source>
</reference>
<evidence type="ECO:0000313" key="4">
    <source>
        <dbReference type="EMBL" id="BBY48516.1"/>
    </source>
</evidence>
<geneLocation type="plasmid" evidence="5">
    <name>pjcm18538 dna</name>
</geneLocation>
<dbReference type="PANTHER" id="PTHR44169:SF6">
    <property type="entry name" value="NADPH-DEPENDENT 1-ACYLDIHYDROXYACETONE PHOSPHATE REDUCTASE"/>
    <property type="match status" value="1"/>
</dbReference>
<name>A0A7I7RWY2_9MYCO</name>
<dbReference type="EMBL" id="AP022593">
    <property type="protein sequence ID" value="BBY48516.1"/>
    <property type="molecule type" value="Genomic_DNA"/>
</dbReference>
<proteinExistence type="inferred from homology"/>